<reference evidence="2" key="1">
    <citation type="submission" date="2015-11" db="EMBL/GenBank/DDBJ databases">
        <title>De novo transcriptome assembly of four potential Pierce s Disease insect vectors from Arizona vineyards.</title>
        <authorList>
            <person name="Tassone E.E."/>
        </authorList>
    </citation>
    <scope>NUCLEOTIDE SEQUENCE</scope>
</reference>
<dbReference type="AlphaFoldDB" id="A0A1B6HY57"/>
<evidence type="ECO:0000259" key="1">
    <source>
        <dbReference type="Pfam" id="PF25273"/>
    </source>
</evidence>
<dbReference type="InterPro" id="IPR057191">
    <property type="entry name" value="DUF7869"/>
</dbReference>
<dbReference type="EMBL" id="GECU01028084">
    <property type="protein sequence ID" value="JAS79622.1"/>
    <property type="molecule type" value="Transcribed_RNA"/>
</dbReference>
<dbReference type="Pfam" id="PF25273">
    <property type="entry name" value="DUF7869"/>
    <property type="match status" value="1"/>
</dbReference>
<gene>
    <name evidence="2" type="ORF">g.40858</name>
</gene>
<feature type="non-terminal residue" evidence="2">
    <location>
        <position position="555"/>
    </location>
</feature>
<proteinExistence type="predicted"/>
<accession>A0A1B6HY57</accession>
<sequence length="555" mass="64394">MDLNELDEFPCSVSDISSVRSRKRCRNESEWVKNRKKFARNSAEAHVPPLVECKHKEGGNNPCKAAVLTPDDVREFHDKIYRHKTASEQNAFVFKYILNQQPKQHRPRNKNNPRSRTVTKYFIRQTNGRIVNVCNQTFLSVTRLSRKRINNLSKHLQLTGECPTERRGGARLTKKHIEISESILEFIKSLKCYESHYGRGKSLRGYLNPELSVKKLWRMWKEEQNVSNKPVASFSKFFKFFQTKFNLSFGSPKTDVCSFCDQTKNQIKASCDLSEKARLMTEYRLHKLRSKKYFEIMKREDVNVVRVSFDMQQNQPLPKLRVGEVFYARQIWVYNLTFVLMEKNQTTSNVSVYTWTEVQSGRGSNEVTSALNHFLTNLEQKFENSPEKSLTLRLFSDACTGQNKNTIVMAFLLNYVQKSKAFGNVEHYFPIRGHSYMPPDRVFGRFEQILRKKDTITEPKEYHTVFSTGATVHVLGTDWEICDFMGASKEVVVKKLPFKIRDQRVFLYSSEKKTHIGIKNTYTGSSSTVKVAKSATSMDESYSNVLSMPELNHVS</sequence>
<protein>
    <recommendedName>
        <fullName evidence="1">DUF7869 domain-containing protein</fullName>
    </recommendedName>
</protein>
<dbReference type="PANTHER" id="PTHR10773:SF19">
    <property type="match status" value="1"/>
</dbReference>
<organism evidence="2">
    <name type="scientific">Homalodisca liturata</name>
    <dbReference type="NCBI Taxonomy" id="320908"/>
    <lineage>
        <taxon>Eukaryota</taxon>
        <taxon>Metazoa</taxon>
        <taxon>Ecdysozoa</taxon>
        <taxon>Arthropoda</taxon>
        <taxon>Hexapoda</taxon>
        <taxon>Insecta</taxon>
        <taxon>Pterygota</taxon>
        <taxon>Neoptera</taxon>
        <taxon>Paraneoptera</taxon>
        <taxon>Hemiptera</taxon>
        <taxon>Auchenorrhyncha</taxon>
        <taxon>Membracoidea</taxon>
        <taxon>Cicadellidae</taxon>
        <taxon>Cicadellinae</taxon>
        <taxon>Proconiini</taxon>
        <taxon>Homalodisca</taxon>
    </lineage>
</organism>
<evidence type="ECO:0000313" key="2">
    <source>
        <dbReference type="EMBL" id="JAS79622.1"/>
    </source>
</evidence>
<name>A0A1B6HY57_9HEMI</name>
<dbReference type="PANTHER" id="PTHR10773">
    <property type="entry name" value="DNA-DIRECTED RNA POLYMERASES I, II, AND III SUBUNIT RPABC2"/>
    <property type="match status" value="1"/>
</dbReference>
<feature type="domain" description="DUF7869" evidence="1">
    <location>
        <begin position="345"/>
        <end position="466"/>
    </location>
</feature>